<name>A0A931AZ40_9ENTE</name>
<keyword evidence="3" id="KW-1185">Reference proteome</keyword>
<organism evidence="2 3">
    <name type="scientific">Enterococcus lacertideformus</name>
    <dbReference type="NCBI Taxonomy" id="2771493"/>
    <lineage>
        <taxon>Bacteria</taxon>
        <taxon>Bacillati</taxon>
        <taxon>Bacillota</taxon>
        <taxon>Bacilli</taxon>
        <taxon>Lactobacillales</taxon>
        <taxon>Enterococcaceae</taxon>
        <taxon>Enterococcus</taxon>
    </lineage>
</organism>
<evidence type="ECO:0000313" key="2">
    <source>
        <dbReference type="EMBL" id="MBF8808243.1"/>
    </source>
</evidence>
<comment type="caution">
    <text evidence="2">The sequence shown here is derived from an EMBL/GenBank/DDBJ whole genome shotgun (WGS) entry which is preliminary data.</text>
</comment>
<evidence type="ECO:0000256" key="1">
    <source>
        <dbReference type="SAM" id="MobiDB-lite"/>
    </source>
</evidence>
<protein>
    <submittedName>
        <fullName evidence="2">Uncharacterized protein</fullName>
    </submittedName>
</protein>
<gene>
    <name evidence="2" type="ORF">IC227_07935</name>
</gene>
<dbReference type="Proteomes" id="UP000637757">
    <property type="component" value="Unassembled WGS sequence"/>
</dbReference>
<feature type="region of interest" description="Disordered" evidence="1">
    <location>
        <begin position="213"/>
        <end position="242"/>
    </location>
</feature>
<dbReference type="EMBL" id="JADAKE010000017">
    <property type="protein sequence ID" value="MBF8808243.1"/>
    <property type="molecule type" value="Genomic_DNA"/>
</dbReference>
<evidence type="ECO:0000313" key="3">
    <source>
        <dbReference type="Proteomes" id="UP000637757"/>
    </source>
</evidence>
<accession>A0A931AZ40</accession>
<dbReference type="AlphaFoldDB" id="A0A931AZ40"/>
<proteinExistence type="predicted"/>
<reference evidence="2" key="1">
    <citation type="submission" date="2020-09" db="EMBL/GenBank/DDBJ databases">
        <title>Genomic insights into the novelty and pathogenicity of a unique biofilm-forming Enterococcus sp. bacteria (Enterococcus lacertideformus) identified in reptiles.</title>
        <authorList>
            <person name="Agius J.E."/>
            <person name="Phalen D.N."/>
            <person name="Rose K."/>
            <person name="Eden J.-S."/>
        </authorList>
    </citation>
    <scope>NUCLEOTIDE SEQUENCE</scope>
    <source>
        <strain evidence="2">PHRS 0518</strain>
    </source>
</reference>
<sequence>MDNMKKRRKAWLLLAILAIVFPYFNLSTTVFPSQAEAVTETQQVIFEKESYGKVEVSYAEKETMIEWKISYQKYQDTSTNDEVQRVVKLKLEQVANGIGTVKNMNDLDLMEKENSWYSEKNFSSESEGSLIVEMPKEVIELVVEVQMDEQRVANQTVETEILTYEKNPTVETEGVKTIVEENVLPTEYAGPHTIIALSEVAVTEEYSEYSEIIDEQKQQSTKETARSVEGQSSVWKRFRDHP</sequence>